<protein>
    <submittedName>
        <fullName evidence="9">1,4-dihydroxy-2-naphthoate polyprenyltransferase</fullName>
    </submittedName>
</protein>
<keyword evidence="5 8" id="KW-0812">Transmembrane</keyword>
<feature type="transmembrane region" description="Helical" evidence="8">
    <location>
        <begin position="89"/>
        <end position="108"/>
    </location>
</feature>
<evidence type="ECO:0000256" key="4">
    <source>
        <dbReference type="ARBA" id="ARBA00022679"/>
    </source>
</evidence>
<feature type="transmembrane region" description="Helical" evidence="8">
    <location>
        <begin position="145"/>
        <end position="164"/>
    </location>
</feature>
<keyword evidence="6 8" id="KW-1133">Transmembrane helix</keyword>
<dbReference type="RefSeq" id="WP_125944009.1">
    <property type="nucleotide sequence ID" value="NZ_PXZH01000008.1"/>
</dbReference>
<keyword evidence="3" id="KW-0474">Menaquinone biosynthesis</keyword>
<evidence type="ECO:0000256" key="8">
    <source>
        <dbReference type="SAM" id="Phobius"/>
    </source>
</evidence>
<dbReference type="EMBL" id="PXZH01000008">
    <property type="protein sequence ID" value="RST88529.1"/>
    <property type="molecule type" value="Genomic_DNA"/>
</dbReference>
<accession>A0A3S0ACG1</accession>
<dbReference type="GO" id="GO:0016020">
    <property type="term" value="C:membrane"/>
    <property type="evidence" value="ECO:0007669"/>
    <property type="project" value="UniProtKB-SubCell"/>
</dbReference>
<dbReference type="UniPathway" id="UPA00079"/>
<dbReference type="Proteomes" id="UP000277864">
    <property type="component" value="Unassembled WGS sequence"/>
</dbReference>
<feature type="transmembrane region" description="Helical" evidence="8">
    <location>
        <begin position="114"/>
        <end position="133"/>
    </location>
</feature>
<dbReference type="NCBIfam" id="NF004752">
    <property type="entry name" value="PRK06080.1-4"/>
    <property type="match status" value="1"/>
</dbReference>
<evidence type="ECO:0000256" key="7">
    <source>
        <dbReference type="ARBA" id="ARBA00023136"/>
    </source>
</evidence>
<evidence type="ECO:0000313" key="10">
    <source>
        <dbReference type="Proteomes" id="UP000277864"/>
    </source>
</evidence>
<reference evidence="9 10" key="1">
    <citation type="submission" date="2018-03" db="EMBL/GenBank/DDBJ databases">
        <authorList>
            <person name="Gulvik C.A."/>
        </authorList>
    </citation>
    <scope>NUCLEOTIDE SEQUENCE [LARGE SCALE GENOMIC DNA]</scope>
    <source>
        <strain evidence="9 10">JCM 31581</strain>
    </source>
</reference>
<organism evidence="9 10">
    <name type="scientific">Vagococcus humatus</name>
    <dbReference type="NCBI Taxonomy" id="1889241"/>
    <lineage>
        <taxon>Bacteria</taxon>
        <taxon>Bacillati</taxon>
        <taxon>Bacillota</taxon>
        <taxon>Bacilli</taxon>
        <taxon>Lactobacillales</taxon>
        <taxon>Enterococcaceae</taxon>
        <taxon>Vagococcus</taxon>
    </lineage>
</organism>
<evidence type="ECO:0000256" key="5">
    <source>
        <dbReference type="ARBA" id="ARBA00022692"/>
    </source>
</evidence>
<proteinExistence type="predicted"/>
<feature type="transmembrane region" description="Helical" evidence="8">
    <location>
        <begin position="279"/>
        <end position="299"/>
    </location>
</feature>
<dbReference type="PANTHER" id="PTHR13929">
    <property type="entry name" value="1,4-DIHYDROXY-2-NAPHTHOATE OCTAPRENYLTRANSFERASE"/>
    <property type="match status" value="1"/>
</dbReference>
<comment type="caution">
    <text evidence="9">The sequence shown here is derived from an EMBL/GenBank/DDBJ whole genome shotgun (WGS) entry which is preliminary data.</text>
</comment>
<feature type="transmembrane region" description="Helical" evidence="8">
    <location>
        <begin position="37"/>
        <end position="55"/>
    </location>
</feature>
<dbReference type="Gene3D" id="1.10.357.140">
    <property type="entry name" value="UbiA prenyltransferase"/>
    <property type="match status" value="1"/>
</dbReference>
<dbReference type="InterPro" id="IPR000537">
    <property type="entry name" value="UbiA_prenyltransferase"/>
</dbReference>
<evidence type="ECO:0000313" key="9">
    <source>
        <dbReference type="EMBL" id="RST88529.1"/>
    </source>
</evidence>
<sequence length="300" mass="34022">MTWKLFGELIEIKAKTASVFPFIIGLAYSVYHFKTVNWLHMGLFFIAMFLFNMVVDMFDNYMDYHHATEGHDYKDKTNIIGREGLSLTFIRNLIIGLTVLSGGIGIFLTYQTGWPLLLLGLISFGVGFLYSGGPRPLSSLPVGELASGITMGYLIPLITVYLNIYDSYSLTWQVLGQVFFICLPGILPIANLLFANNICDVKEDRLNLRVTLPHCLGKSRSLRLFQWVAYLPFVLIVLIYLTQEGPWTILFSLLVLPMIHRQTKGFLQKQIKTETFPLAIKNLAMTLSLYSLTFLIGSFF</sequence>
<comment type="pathway">
    <text evidence="2">Quinol/quinone metabolism; menaquinone biosynthesis.</text>
</comment>
<keyword evidence="4 9" id="KW-0808">Transferase</keyword>
<dbReference type="GO" id="GO:0004659">
    <property type="term" value="F:prenyltransferase activity"/>
    <property type="evidence" value="ECO:0007669"/>
    <property type="project" value="InterPro"/>
</dbReference>
<dbReference type="OrthoDB" id="9767568at2"/>
<name>A0A3S0ACG1_9ENTE</name>
<evidence type="ECO:0000256" key="2">
    <source>
        <dbReference type="ARBA" id="ARBA00004863"/>
    </source>
</evidence>
<dbReference type="CDD" id="cd13962">
    <property type="entry name" value="PT_UbiA_UBIAD1"/>
    <property type="match status" value="1"/>
</dbReference>
<dbReference type="GO" id="GO:0009234">
    <property type="term" value="P:menaquinone biosynthetic process"/>
    <property type="evidence" value="ECO:0007669"/>
    <property type="project" value="UniProtKB-UniPathway"/>
</dbReference>
<keyword evidence="10" id="KW-1185">Reference proteome</keyword>
<evidence type="ECO:0000256" key="3">
    <source>
        <dbReference type="ARBA" id="ARBA00022428"/>
    </source>
</evidence>
<comment type="subcellular location">
    <subcellularLocation>
        <location evidence="1">Membrane</location>
        <topology evidence="1">Multi-pass membrane protein</topology>
    </subcellularLocation>
</comment>
<feature type="transmembrane region" description="Helical" evidence="8">
    <location>
        <begin position="170"/>
        <end position="195"/>
    </location>
</feature>
<dbReference type="GO" id="GO:0042371">
    <property type="term" value="P:vitamin K biosynthetic process"/>
    <property type="evidence" value="ECO:0007669"/>
    <property type="project" value="TreeGrafter"/>
</dbReference>
<dbReference type="InterPro" id="IPR044878">
    <property type="entry name" value="UbiA_sf"/>
</dbReference>
<evidence type="ECO:0000256" key="1">
    <source>
        <dbReference type="ARBA" id="ARBA00004141"/>
    </source>
</evidence>
<dbReference type="PANTHER" id="PTHR13929:SF0">
    <property type="entry name" value="UBIA PRENYLTRANSFERASE DOMAIN-CONTAINING PROTEIN 1"/>
    <property type="match status" value="1"/>
</dbReference>
<keyword evidence="7 8" id="KW-0472">Membrane</keyword>
<dbReference type="InterPro" id="IPR026046">
    <property type="entry name" value="UBIAD1"/>
</dbReference>
<dbReference type="Pfam" id="PF01040">
    <property type="entry name" value="UbiA"/>
    <property type="match status" value="1"/>
</dbReference>
<gene>
    <name evidence="9" type="ORF">C7P63_09970</name>
</gene>
<evidence type="ECO:0000256" key="6">
    <source>
        <dbReference type="ARBA" id="ARBA00022989"/>
    </source>
</evidence>
<dbReference type="AlphaFoldDB" id="A0A3S0ACG1"/>
<dbReference type="PIRSF" id="PIRSF005355">
    <property type="entry name" value="UBIAD1"/>
    <property type="match status" value="1"/>
</dbReference>